<accession>A0A8X8IFS4</accession>
<name>A0A8X8IFS4_9BACT</name>
<keyword evidence="2" id="KW-1185">Reference proteome</keyword>
<dbReference type="AlphaFoldDB" id="A0A8X8IFS4"/>
<organism evidence="1 2">
    <name type="scientific">Hydrobacter penzbergensis</name>
    <dbReference type="NCBI Taxonomy" id="1235997"/>
    <lineage>
        <taxon>Bacteria</taxon>
        <taxon>Pseudomonadati</taxon>
        <taxon>Bacteroidota</taxon>
        <taxon>Chitinophagia</taxon>
        <taxon>Chitinophagales</taxon>
        <taxon>Chitinophagaceae</taxon>
        <taxon>Hydrobacter</taxon>
    </lineage>
</organism>
<proteinExistence type="predicted"/>
<reference evidence="1 2" key="1">
    <citation type="submission" date="2016-10" db="EMBL/GenBank/DDBJ databases">
        <authorList>
            <person name="Varghese N."/>
            <person name="Submissions S."/>
        </authorList>
    </citation>
    <scope>NUCLEOTIDE SEQUENCE [LARGE SCALE GENOMIC DNA]</scope>
    <source>
        <strain evidence="1 2">DSM 25353</strain>
    </source>
</reference>
<evidence type="ECO:0000313" key="2">
    <source>
        <dbReference type="Proteomes" id="UP000198711"/>
    </source>
</evidence>
<comment type="caution">
    <text evidence="1">The sequence shown here is derived from an EMBL/GenBank/DDBJ whole genome shotgun (WGS) entry which is preliminary data.</text>
</comment>
<gene>
    <name evidence="1" type="ORF">SAMN05444410_107187</name>
</gene>
<dbReference type="EMBL" id="FNNO01000007">
    <property type="protein sequence ID" value="SDW97141.1"/>
    <property type="molecule type" value="Genomic_DNA"/>
</dbReference>
<protein>
    <submittedName>
        <fullName evidence="1">Uncharacterized protein</fullName>
    </submittedName>
</protein>
<sequence>MRNIEIIELPLQLKMIIEEDTGSPTKGYYTINDPEENIFSQYGGIIDPELPF</sequence>
<evidence type="ECO:0000313" key="1">
    <source>
        <dbReference type="EMBL" id="SDW97141.1"/>
    </source>
</evidence>
<dbReference type="Proteomes" id="UP000198711">
    <property type="component" value="Unassembled WGS sequence"/>
</dbReference>